<protein>
    <recommendedName>
        <fullName evidence="4 6">Nitrogenase-stabilizing/protective protein NifW</fullName>
    </recommendedName>
</protein>
<dbReference type="AlphaFoldDB" id="A0A059KQW6"/>
<keyword evidence="8" id="KW-1185">Reference proteome</keyword>
<accession>A0A059KQW6</accession>
<keyword evidence="5 6" id="KW-0535">Nitrogen fixation</keyword>
<gene>
    <name evidence="6" type="primary">nifW</name>
    <name evidence="7" type="ORF">X805_06660</name>
</gene>
<dbReference type="PATRIC" id="fig|1286631.3.peg.656"/>
<dbReference type="STRING" id="34103.SAMN05421778_105204"/>
<evidence type="ECO:0000256" key="1">
    <source>
        <dbReference type="ARBA" id="ARBA00002247"/>
    </source>
</evidence>
<dbReference type="EMBL" id="AZRA01000016">
    <property type="protein sequence ID" value="KDB53765.1"/>
    <property type="molecule type" value="Genomic_DNA"/>
</dbReference>
<dbReference type="HAMAP" id="MF_00529">
    <property type="entry name" value="NifW"/>
    <property type="match status" value="1"/>
</dbReference>
<sequence>MDSLIHRLKALSSAEDFLQFFGLSYDERIVHVNRLHILKRFYQYLHTTEGLSGLDEVETFRRYRELLARAYQDFVASSAAQEKVFKVFQDVGGRQSVPVTSLRDSLRARRAAA</sequence>
<evidence type="ECO:0000256" key="5">
    <source>
        <dbReference type="ARBA" id="ARBA00023231"/>
    </source>
</evidence>
<dbReference type="NCBIfam" id="NF002009">
    <property type="entry name" value="PRK00810.1"/>
    <property type="match status" value="1"/>
</dbReference>
<dbReference type="RefSeq" id="WP_037478191.1">
    <property type="nucleotide sequence ID" value="NZ_AZRA01000016.1"/>
</dbReference>
<dbReference type="Proteomes" id="UP000026714">
    <property type="component" value="Unassembled WGS sequence"/>
</dbReference>
<evidence type="ECO:0000313" key="8">
    <source>
        <dbReference type="Proteomes" id="UP000026714"/>
    </source>
</evidence>
<name>A0A059KQW6_9BURK</name>
<evidence type="ECO:0000256" key="4">
    <source>
        <dbReference type="ARBA" id="ARBA00016274"/>
    </source>
</evidence>
<comment type="subunit">
    <text evidence="3 6">Homotrimer; associates with NifD.</text>
</comment>
<evidence type="ECO:0000256" key="6">
    <source>
        <dbReference type="HAMAP-Rule" id="MF_00529"/>
    </source>
</evidence>
<dbReference type="GO" id="GO:0009399">
    <property type="term" value="P:nitrogen fixation"/>
    <property type="evidence" value="ECO:0007669"/>
    <property type="project" value="UniProtKB-UniRule"/>
</dbReference>
<reference evidence="7 8" key="1">
    <citation type="journal article" date="2014" name="FEMS Microbiol. Ecol.">
        <title>Sphaerotilus natans encrusted with nanoball-shaped Fe(III) oxide minerals formed by nitrate-reducing mixotrophic Fe(II) oxidation.</title>
        <authorList>
            <person name="Park S."/>
            <person name="Kim D.H."/>
            <person name="Lee J.H."/>
            <person name="Hur H.G."/>
        </authorList>
    </citation>
    <scope>NUCLEOTIDE SEQUENCE [LARGE SCALE GENOMIC DNA]</scope>
    <source>
        <strain evidence="7 8">DSM 6575</strain>
    </source>
</reference>
<evidence type="ECO:0000313" key="7">
    <source>
        <dbReference type="EMBL" id="KDB53765.1"/>
    </source>
</evidence>
<dbReference type="eggNOG" id="ENOG50330W8">
    <property type="taxonomic scope" value="Bacteria"/>
</dbReference>
<dbReference type="Pfam" id="PF03206">
    <property type="entry name" value="NifW"/>
    <property type="match status" value="1"/>
</dbReference>
<organism evidence="7 8">
    <name type="scientific">Sphaerotilus natans subsp. natans DSM 6575</name>
    <dbReference type="NCBI Taxonomy" id="1286631"/>
    <lineage>
        <taxon>Bacteria</taxon>
        <taxon>Pseudomonadati</taxon>
        <taxon>Pseudomonadota</taxon>
        <taxon>Betaproteobacteria</taxon>
        <taxon>Burkholderiales</taxon>
        <taxon>Sphaerotilaceae</taxon>
        <taxon>Sphaerotilus</taxon>
    </lineage>
</organism>
<dbReference type="PIRSF" id="PIRSF005790">
    <property type="entry name" value="NifW"/>
    <property type="match status" value="1"/>
</dbReference>
<comment type="caution">
    <text evidence="7">The sequence shown here is derived from an EMBL/GenBank/DDBJ whole genome shotgun (WGS) entry which is preliminary data.</text>
</comment>
<comment type="similarity">
    <text evidence="2 6">Belongs to the NifW family.</text>
</comment>
<evidence type="ECO:0000256" key="2">
    <source>
        <dbReference type="ARBA" id="ARBA00008351"/>
    </source>
</evidence>
<dbReference type="InterPro" id="IPR004893">
    <property type="entry name" value="NifW"/>
</dbReference>
<evidence type="ECO:0000256" key="3">
    <source>
        <dbReference type="ARBA" id="ARBA00011284"/>
    </source>
</evidence>
<comment type="function">
    <text evidence="1 6">May protect the nitrogenase Fe-Mo protein from oxidative damage.</text>
</comment>
<proteinExistence type="inferred from homology"/>